<protein>
    <submittedName>
        <fullName evidence="4">Mannose-6-phosphate isomerase class I</fullName>
    </submittedName>
</protein>
<keyword evidence="4" id="KW-0413">Isomerase</keyword>
<dbReference type="PANTHER" id="PTHR42742:SF3">
    <property type="entry name" value="FRUCTOKINASE"/>
    <property type="match status" value="1"/>
</dbReference>
<evidence type="ECO:0000259" key="3">
    <source>
        <dbReference type="Pfam" id="PF00294"/>
    </source>
</evidence>
<dbReference type="GO" id="GO:0016853">
    <property type="term" value="F:isomerase activity"/>
    <property type="evidence" value="ECO:0007669"/>
    <property type="project" value="UniProtKB-KW"/>
</dbReference>
<dbReference type="CDD" id="cd07010">
    <property type="entry name" value="cupin_PMI_type_I_N_bac"/>
    <property type="match status" value="1"/>
</dbReference>
<dbReference type="Gene3D" id="3.40.1190.20">
    <property type="match status" value="1"/>
</dbReference>
<evidence type="ECO:0000313" key="5">
    <source>
        <dbReference type="Proteomes" id="UP000280668"/>
    </source>
</evidence>
<dbReference type="InterPro" id="IPR029056">
    <property type="entry name" value="Ribokinase-like"/>
</dbReference>
<dbReference type="SUPFAM" id="SSF53613">
    <property type="entry name" value="Ribokinase-like"/>
    <property type="match status" value="1"/>
</dbReference>
<dbReference type="EMBL" id="RKHK01000001">
    <property type="protein sequence ID" value="ROR73440.1"/>
    <property type="molecule type" value="Genomic_DNA"/>
</dbReference>
<dbReference type="SUPFAM" id="SSF51182">
    <property type="entry name" value="RmlC-like cupins"/>
    <property type="match status" value="1"/>
</dbReference>
<dbReference type="Pfam" id="PF00294">
    <property type="entry name" value="PfkB"/>
    <property type="match status" value="1"/>
</dbReference>
<sequence>MRRVAVAGHVCLDLVPRQLPHGGLTPGSLVEVGHLDISLGGSVANTARTLQQLGHPVRACATIGDDDLADVLRKRLSGPLVQADLTQVPATTSYSLVVEPGGQDRAFWHHVGANADFDPGVLDLGDAEILHLGYPSLLPGLLVDEGEPLLALLRRARAQGVTTSVDLAVVSAADLVSGPDWERLLPALAAQCDVLSPSLADLQSILPAGAHSAASCADQLVRWGAGVVVVSDGEAGLALRAGTAGRLREGGAALAPLSASWAGAAIDQTAVTVDHVVTTNGAGDAVSAAVLYALSVGLSPVQAGALMAAVAAAVVSGGTPDARAIARLGLLSAGSGPIPIGANQPSARFYRGGSQIAGFRGQQHVDDHTPEDWVASTVEVRGQEPVGLTRLPDGRLLREAIAEDPERWLGREHAARFGADTKLLVKLLDAGQRLPVHAHPGGEFAQHALGVSHGKAEAWYILTPGTVYLGLRESIGREAMADLVARQETETMLELLHEIQVEAGDCVYVPPGTLHAIGEGILLVEVQEPEDLSILLEWRGFDLDGAAEGHLGLGFDRALGAVDLSAMSDERVSALVARAPATGPWLPEEAESFFRLEVHQVAGTVPLDDGYAVMVGLEGEVQLGASGCLPTALAAGRVALVPAAARGRWLAGTGRVIVLRPPAS</sequence>
<name>A0A3N2BDW0_9MICO</name>
<gene>
    <name evidence="4" type="ORF">EDD31_1821</name>
</gene>
<keyword evidence="1" id="KW-0479">Metal-binding</keyword>
<dbReference type="GO" id="GO:0046872">
    <property type="term" value="F:metal ion binding"/>
    <property type="evidence" value="ECO:0007669"/>
    <property type="project" value="UniProtKB-KW"/>
</dbReference>
<evidence type="ECO:0000256" key="2">
    <source>
        <dbReference type="ARBA" id="ARBA00022833"/>
    </source>
</evidence>
<dbReference type="AlphaFoldDB" id="A0A3N2BDW0"/>
<proteinExistence type="predicted"/>
<organism evidence="4 5">
    <name type="scientific">Bogoriella caseilytica</name>
    <dbReference type="NCBI Taxonomy" id="56055"/>
    <lineage>
        <taxon>Bacteria</taxon>
        <taxon>Bacillati</taxon>
        <taxon>Actinomycetota</taxon>
        <taxon>Actinomycetes</taxon>
        <taxon>Micrococcales</taxon>
        <taxon>Bogoriellaceae</taxon>
        <taxon>Bogoriella</taxon>
    </lineage>
</organism>
<feature type="domain" description="Carbohydrate kinase PfkB" evidence="3">
    <location>
        <begin position="1"/>
        <end position="316"/>
    </location>
</feature>
<dbReference type="InterPro" id="IPR011611">
    <property type="entry name" value="PfkB_dom"/>
</dbReference>
<reference evidence="4 5" key="1">
    <citation type="submission" date="2018-11" db="EMBL/GenBank/DDBJ databases">
        <title>Sequencing the genomes of 1000 actinobacteria strains.</title>
        <authorList>
            <person name="Klenk H.-P."/>
        </authorList>
    </citation>
    <scope>NUCLEOTIDE SEQUENCE [LARGE SCALE GENOMIC DNA]</scope>
    <source>
        <strain evidence="4 5">DSM 11294</strain>
    </source>
</reference>
<dbReference type="OrthoDB" id="9808275at2"/>
<dbReference type="RefSeq" id="WP_123303856.1">
    <property type="nucleotide sequence ID" value="NZ_RKHK01000001.1"/>
</dbReference>
<dbReference type="PANTHER" id="PTHR42742">
    <property type="entry name" value="TRANSCRIPTIONAL REPRESSOR MPRA"/>
    <property type="match status" value="1"/>
</dbReference>
<dbReference type="InterPro" id="IPR014710">
    <property type="entry name" value="RmlC-like_jellyroll"/>
</dbReference>
<dbReference type="InterPro" id="IPR011051">
    <property type="entry name" value="RmlC_Cupin_sf"/>
</dbReference>
<dbReference type="Gene3D" id="2.60.120.10">
    <property type="entry name" value="Jelly Rolls"/>
    <property type="match status" value="1"/>
</dbReference>
<evidence type="ECO:0000256" key="1">
    <source>
        <dbReference type="ARBA" id="ARBA00022723"/>
    </source>
</evidence>
<dbReference type="Proteomes" id="UP000280668">
    <property type="component" value="Unassembled WGS sequence"/>
</dbReference>
<accession>A0A3N2BDW0</accession>
<keyword evidence="5" id="KW-1185">Reference proteome</keyword>
<keyword evidence="2" id="KW-0862">Zinc</keyword>
<dbReference type="InterPro" id="IPR051804">
    <property type="entry name" value="Carb_Metab_Reg_Kinase/Isom"/>
</dbReference>
<comment type="caution">
    <text evidence="4">The sequence shown here is derived from an EMBL/GenBank/DDBJ whole genome shotgun (WGS) entry which is preliminary data.</text>
</comment>
<evidence type="ECO:0000313" key="4">
    <source>
        <dbReference type="EMBL" id="ROR73440.1"/>
    </source>
</evidence>